<feature type="domain" description="BRICHOS" evidence="3">
    <location>
        <begin position="52"/>
        <end position="141"/>
    </location>
</feature>
<dbReference type="OrthoDB" id="8674753at2759"/>
<evidence type="ECO:0000256" key="1">
    <source>
        <dbReference type="ARBA" id="ARBA00023157"/>
    </source>
</evidence>
<gene>
    <name evidence="4" type="ORF">GDO78_005083</name>
</gene>
<comment type="caution">
    <text evidence="4">The sequence shown here is derived from an EMBL/GenBank/DDBJ whole genome shotgun (WGS) entry which is preliminary data.</text>
</comment>
<dbReference type="Gene3D" id="3.30.390.150">
    <property type="match status" value="1"/>
</dbReference>
<accession>A0A8J6FL32</accession>
<proteinExistence type="predicted"/>
<dbReference type="Pfam" id="PF04089">
    <property type="entry name" value="BRICHOS"/>
    <property type="match status" value="1"/>
</dbReference>
<dbReference type="PROSITE" id="PS50869">
    <property type="entry name" value="BRICHOS"/>
    <property type="match status" value="1"/>
</dbReference>
<evidence type="ECO:0000313" key="5">
    <source>
        <dbReference type="Proteomes" id="UP000770717"/>
    </source>
</evidence>
<keyword evidence="1" id="KW-1015">Disulfide bond</keyword>
<dbReference type="SMART" id="SM01039">
    <property type="entry name" value="BRICHOS"/>
    <property type="match status" value="1"/>
</dbReference>
<evidence type="ECO:0000256" key="2">
    <source>
        <dbReference type="SAM" id="SignalP"/>
    </source>
</evidence>
<dbReference type="Proteomes" id="UP000770717">
    <property type="component" value="Unassembled WGS sequence"/>
</dbReference>
<name>A0A8J6FL32_ELECQ</name>
<feature type="signal peptide" evidence="2">
    <location>
        <begin position="1"/>
        <end position="24"/>
    </location>
</feature>
<organism evidence="4 5">
    <name type="scientific">Eleutherodactylus coqui</name>
    <name type="common">Puerto Rican coqui</name>
    <dbReference type="NCBI Taxonomy" id="57060"/>
    <lineage>
        <taxon>Eukaryota</taxon>
        <taxon>Metazoa</taxon>
        <taxon>Chordata</taxon>
        <taxon>Craniata</taxon>
        <taxon>Vertebrata</taxon>
        <taxon>Euteleostomi</taxon>
        <taxon>Amphibia</taxon>
        <taxon>Batrachia</taxon>
        <taxon>Anura</taxon>
        <taxon>Neobatrachia</taxon>
        <taxon>Hyloidea</taxon>
        <taxon>Eleutherodactylidae</taxon>
        <taxon>Eleutherodactylinae</taxon>
        <taxon>Eleutherodactylus</taxon>
        <taxon>Eleutherodactylus</taxon>
    </lineage>
</organism>
<dbReference type="AlphaFoldDB" id="A0A8J6FL32"/>
<reference evidence="4" key="1">
    <citation type="thesis" date="2020" institute="ProQuest LLC" country="789 East Eisenhower Parkway, Ann Arbor, MI, USA">
        <title>Comparative Genomics and Chromosome Evolution.</title>
        <authorList>
            <person name="Mudd A.B."/>
        </authorList>
    </citation>
    <scope>NUCLEOTIDE SEQUENCE</scope>
    <source>
        <strain evidence="4">HN-11 Male</strain>
        <tissue evidence="4">Kidney and liver</tissue>
    </source>
</reference>
<sequence length="169" mass="18994">KFLIFLFSNSIYIFFFLYFQNVNINNSGNDGGSVNQQVNINNQDNIANINNVNGWNSWDSICDFGRGFAATRLYNKKICVLTKIKPSFPTMEQLKTFAETKQVPTNTQLVTYTINQSPVVNIEQYGQHIESLCKGMPAYTAVEMPNAEAGFALCRSNSIITILGISFCF</sequence>
<dbReference type="InterPro" id="IPR007084">
    <property type="entry name" value="BRICHOS_dom"/>
</dbReference>
<keyword evidence="2" id="KW-0732">Signal</keyword>
<evidence type="ECO:0000259" key="3">
    <source>
        <dbReference type="PROSITE" id="PS50869"/>
    </source>
</evidence>
<feature type="non-terminal residue" evidence="4">
    <location>
        <position position="1"/>
    </location>
</feature>
<protein>
    <recommendedName>
        <fullName evidence="3">BRICHOS domain-containing protein</fullName>
    </recommendedName>
</protein>
<feature type="chain" id="PRO_5035286070" description="BRICHOS domain-containing protein" evidence="2">
    <location>
        <begin position="25"/>
        <end position="169"/>
    </location>
</feature>
<dbReference type="PANTHER" id="PTHR16483">
    <property type="entry name" value="GASTROKINE 1"/>
    <property type="match status" value="1"/>
</dbReference>
<dbReference type="InterPro" id="IPR051772">
    <property type="entry name" value="Gastrokine"/>
</dbReference>
<dbReference type="EMBL" id="WNTK01000002">
    <property type="protein sequence ID" value="KAG9488890.1"/>
    <property type="molecule type" value="Genomic_DNA"/>
</dbReference>
<evidence type="ECO:0000313" key="4">
    <source>
        <dbReference type="EMBL" id="KAG9488890.1"/>
    </source>
</evidence>
<keyword evidence="5" id="KW-1185">Reference proteome</keyword>